<accession>W2PNN6</accession>
<protein>
    <submittedName>
        <fullName evidence="1">Uncharacterized protein</fullName>
    </submittedName>
</protein>
<dbReference type="GeneID" id="20192559"/>
<gene>
    <name evidence="1" type="ORF">PPTG_23960</name>
</gene>
<dbReference type="RefSeq" id="XP_008912619.1">
    <property type="nucleotide sequence ID" value="XM_008914371.1"/>
</dbReference>
<sequence>MQLDCLLMTFSRKDDHRDDENEDGEFNRIV</sequence>
<reference evidence="1 2" key="2">
    <citation type="submission" date="2013-11" db="EMBL/GenBank/DDBJ databases">
        <title>The Genome Sequence of Phytophthora parasitica INRA-310.</title>
        <authorList>
            <consortium name="The Broad Institute Genomics Platform"/>
            <person name="Russ C."/>
            <person name="Tyler B."/>
            <person name="Panabieres F."/>
            <person name="Shan W."/>
            <person name="Tripathy S."/>
            <person name="Grunwald N."/>
            <person name="Machado M."/>
            <person name="Johnson C.S."/>
            <person name="Arredondo F."/>
            <person name="Hong C."/>
            <person name="Coffey M."/>
            <person name="Young S.K."/>
            <person name="Zeng Q."/>
            <person name="Gargeya S."/>
            <person name="Fitzgerald M."/>
            <person name="Abouelleil A."/>
            <person name="Alvarado L."/>
            <person name="Chapman S.B."/>
            <person name="Gainer-Dewar J."/>
            <person name="Goldberg J."/>
            <person name="Griggs A."/>
            <person name="Gujja S."/>
            <person name="Hansen M."/>
            <person name="Howarth C."/>
            <person name="Imamovic A."/>
            <person name="Ireland A."/>
            <person name="Larimer J."/>
            <person name="McCowan C."/>
            <person name="Murphy C."/>
            <person name="Pearson M."/>
            <person name="Poon T.W."/>
            <person name="Priest M."/>
            <person name="Roberts A."/>
            <person name="Saif S."/>
            <person name="Shea T."/>
            <person name="Sykes S."/>
            <person name="Wortman J."/>
            <person name="Nusbaum C."/>
            <person name="Birren B."/>
        </authorList>
    </citation>
    <scope>NUCLEOTIDE SEQUENCE [LARGE SCALE GENOMIC DNA]</scope>
    <source>
        <strain evidence="1 2">INRA-310</strain>
    </source>
</reference>
<dbReference type="EMBL" id="KI669619">
    <property type="protein sequence ID" value="ETN02236.1"/>
    <property type="molecule type" value="Genomic_DNA"/>
</dbReference>
<dbReference type="AlphaFoldDB" id="W2PNN6"/>
<proteinExistence type="predicted"/>
<name>W2PNN6_PHYN3</name>
<reference evidence="2" key="1">
    <citation type="submission" date="2011-12" db="EMBL/GenBank/DDBJ databases">
        <authorList>
            <consortium name="The Broad Institute Genome Sequencing Platform"/>
            <person name="Russ C."/>
            <person name="Tyler B."/>
            <person name="Panabieres F."/>
            <person name="Shan W."/>
            <person name="Tripathy S."/>
            <person name="Grunwald N."/>
            <person name="Machado M."/>
            <person name="Young S.K."/>
            <person name="Zeng Q."/>
            <person name="Gargeya S."/>
            <person name="Fitzgerald M."/>
            <person name="Haas B."/>
            <person name="Abouelleil A."/>
            <person name="Alvarado L."/>
            <person name="Arachchi H.M."/>
            <person name="Berlin A."/>
            <person name="Chapman S.B."/>
            <person name="Gearin G."/>
            <person name="Goldberg J."/>
            <person name="Griggs A."/>
            <person name="Gujja S."/>
            <person name="Hansen M."/>
            <person name="Heiman D."/>
            <person name="Howarth C."/>
            <person name="Larimer J."/>
            <person name="Lui A."/>
            <person name="MacDonald P.J.P."/>
            <person name="McCowen C."/>
            <person name="Montmayeur A."/>
            <person name="Murphy C."/>
            <person name="Neiman D."/>
            <person name="Pearson M."/>
            <person name="Priest M."/>
            <person name="Roberts A."/>
            <person name="Saif S."/>
            <person name="Shea T."/>
            <person name="Sisk P."/>
            <person name="Stolte C."/>
            <person name="Sykes S."/>
            <person name="Wortman J."/>
            <person name="Nusbaum C."/>
            <person name="Birren B."/>
        </authorList>
    </citation>
    <scope>NUCLEOTIDE SEQUENCE [LARGE SCALE GENOMIC DNA]</scope>
    <source>
        <strain evidence="2">INRA-310</strain>
    </source>
</reference>
<organism evidence="1 2">
    <name type="scientific">Phytophthora nicotianae (strain INRA-310)</name>
    <name type="common">Phytophthora parasitica</name>
    <dbReference type="NCBI Taxonomy" id="761204"/>
    <lineage>
        <taxon>Eukaryota</taxon>
        <taxon>Sar</taxon>
        <taxon>Stramenopiles</taxon>
        <taxon>Oomycota</taxon>
        <taxon>Peronosporomycetes</taxon>
        <taxon>Peronosporales</taxon>
        <taxon>Peronosporaceae</taxon>
        <taxon>Phytophthora</taxon>
    </lineage>
</organism>
<dbReference type="VEuPathDB" id="FungiDB:PPTG_23960"/>
<evidence type="ECO:0000313" key="1">
    <source>
        <dbReference type="EMBL" id="ETN02236.1"/>
    </source>
</evidence>
<dbReference type="Proteomes" id="UP000018817">
    <property type="component" value="Unassembled WGS sequence"/>
</dbReference>
<evidence type="ECO:0000313" key="2">
    <source>
        <dbReference type="Proteomes" id="UP000018817"/>
    </source>
</evidence>